<dbReference type="CDD" id="cd06261">
    <property type="entry name" value="TM_PBP2"/>
    <property type="match status" value="1"/>
</dbReference>
<evidence type="ECO:0000256" key="5">
    <source>
        <dbReference type="ARBA" id="ARBA00022692"/>
    </source>
</evidence>
<keyword evidence="12" id="KW-1185">Reference proteome</keyword>
<evidence type="ECO:0000256" key="1">
    <source>
        <dbReference type="ARBA" id="ARBA00004651"/>
    </source>
</evidence>
<dbReference type="GO" id="GO:0043190">
    <property type="term" value="C:ATP-binding cassette (ABC) transporter complex"/>
    <property type="evidence" value="ECO:0007669"/>
    <property type="project" value="InterPro"/>
</dbReference>
<evidence type="ECO:0000256" key="8">
    <source>
        <dbReference type="ARBA" id="ARBA00023136"/>
    </source>
</evidence>
<dbReference type="InterPro" id="IPR043429">
    <property type="entry name" value="ArtM/GltK/GlnP/TcyL/YhdX-like"/>
</dbReference>
<dbReference type="PANTHER" id="PTHR30614">
    <property type="entry name" value="MEMBRANE COMPONENT OF AMINO ACID ABC TRANSPORTER"/>
    <property type="match status" value="1"/>
</dbReference>
<evidence type="ECO:0000313" key="12">
    <source>
        <dbReference type="Proteomes" id="UP000230161"/>
    </source>
</evidence>
<feature type="transmembrane region" description="Helical" evidence="9">
    <location>
        <begin position="145"/>
        <end position="170"/>
    </location>
</feature>
<evidence type="ECO:0000256" key="2">
    <source>
        <dbReference type="ARBA" id="ARBA00010072"/>
    </source>
</evidence>
<dbReference type="Proteomes" id="UP000230161">
    <property type="component" value="Unassembled WGS sequence"/>
</dbReference>
<keyword evidence="4" id="KW-1003">Cell membrane</keyword>
<feature type="transmembrane region" description="Helical" evidence="9">
    <location>
        <begin position="20"/>
        <end position="39"/>
    </location>
</feature>
<dbReference type="SUPFAM" id="SSF161098">
    <property type="entry name" value="MetI-like"/>
    <property type="match status" value="1"/>
</dbReference>
<protein>
    <submittedName>
        <fullName evidence="11">Glutamate transport system permease protein</fullName>
    </submittedName>
</protein>
<dbReference type="OrthoDB" id="3181282at2"/>
<dbReference type="PANTHER" id="PTHR30614:SF37">
    <property type="entry name" value="AMINO-ACID ABC TRANSPORTER PERMEASE PROTEIN YHDX-RELATED"/>
    <property type="match status" value="1"/>
</dbReference>
<organism evidence="11 12">
    <name type="scientific">Compostimonas suwonensis</name>
    <dbReference type="NCBI Taxonomy" id="1048394"/>
    <lineage>
        <taxon>Bacteria</taxon>
        <taxon>Bacillati</taxon>
        <taxon>Actinomycetota</taxon>
        <taxon>Actinomycetes</taxon>
        <taxon>Micrococcales</taxon>
        <taxon>Microbacteriaceae</taxon>
        <taxon>Compostimonas</taxon>
    </lineage>
</organism>
<comment type="caution">
    <text evidence="11">The sequence shown here is derived from an EMBL/GenBank/DDBJ whole genome shotgun (WGS) entry which is preliminary data.</text>
</comment>
<evidence type="ECO:0000256" key="7">
    <source>
        <dbReference type="ARBA" id="ARBA00022989"/>
    </source>
</evidence>
<feature type="domain" description="ABC transmembrane type-1" evidence="10">
    <location>
        <begin position="15"/>
        <end position="204"/>
    </location>
</feature>
<dbReference type="Gene3D" id="1.10.3720.10">
    <property type="entry name" value="MetI-like"/>
    <property type="match status" value="1"/>
</dbReference>
<accession>A0A2M9BTP2</accession>
<dbReference type="PROSITE" id="PS50928">
    <property type="entry name" value="ABC_TM1"/>
    <property type="match status" value="1"/>
</dbReference>
<dbReference type="InterPro" id="IPR010065">
    <property type="entry name" value="AA_ABC_transptr_permease_3TM"/>
</dbReference>
<dbReference type="EMBL" id="PGFB01000004">
    <property type="protein sequence ID" value="PJJ61315.1"/>
    <property type="molecule type" value="Genomic_DNA"/>
</dbReference>
<dbReference type="NCBIfam" id="TIGR01726">
    <property type="entry name" value="HEQRo_perm_3TM"/>
    <property type="match status" value="1"/>
</dbReference>
<keyword evidence="8 9" id="KW-0472">Membrane</keyword>
<evidence type="ECO:0000256" key="6">
    <source>
        <dbReference type="ARBA" id="ARBA00022970"/>
    </source>
</evidence>
<name>A0A2M9BTP2_9MICO</name>
<keyword evidence="6" id="KW-0029">Amino-acid transport</keyword>
<feature type="transmembrane region" description="Helical" evidence="9">
    <location>
        <begin position="182"/>
        <end position="200"/>
    </location>
</feature>
<dbReference type="AlphaFoldDB" id="A0A2M9BTP2"/>
<dbReference type="GO" id="GO:0022857">
    <property type="term" value="F:transmembrane transporter activity"/>
    <property type="evidence" value="ECO:0007669"/>
    <property type="project" value="InterPro"/>
</dbReference>
<comment type="subcellular location">
    <subcellularLocation>
        <location evidence="1 9">Cell membrane</location>
        <topology evidence="1 9">Multi-pass membrane protein</topology>
    </subcellularLocation>
</comment>
<evidence type="ECO:0000256" key="4">
    <source>
        <dbReference type="ARBA" id="ARBA00022475"/>
    </source>
</evidence>
<evidence type="ECO:0000313" key="11">
    <source>
        <dbReference type="EMBL" id="PJJ61315.1"/>
    </source>
</evidence>
<evidence type="ECO:0000259" key="10">
    <source>
        <dbReference type="PROSITE" id="PS50928"/>
    </source>
</evidence>
<proteinExistence type="inferred from homology"/>
<dbReference type="GO" id="GO:0006865">
    <property type="term" value="P:amino acid transport"/>
    <property type="evidence" value="ECO:0007669"/>
    <property type="project" value="UniProtKB-KW"/>
</dbReference>
<evidence type="ECO:0000256" key="3">
    <source>
        <dbReference type="ARBA" id="ARBA00022448"/>
    </source>
</evidence>
<keyword evidence="7 9" id="KW-1133">Transmembrane helix</keyword>
<dbReference type="InterPro" id="IPR035906">
    <property type="entry name" value="MetI-like_sf"/>
</dbReference>
<evidence type="ECO:0000256" key="9">
    <source>
        <dbReference type="RuleBase" id="RU363032"/>
    </source>
</evidence>
<gene>
    <name evidence="11" type="ORF">CLV54_2259</name>
</gene>
<dbReference type="InterPro" id="IPR000515">
    <property type="entry name" value="MetI-like"/>
</dbReference>
<keyword evidence="3 9" id="KW-0813">Transport</keyword>
<reference evidence="11 12" key="1">
    <citation type="submission" date="2017-11" db="EMBL/GenBank/DDBJ databases">
        <title>Genomic Encyclopedia of Archaeal and Bacterial Type Strains, Phase II (KMG-II): From Individual Species to Whole Genera.</title>
        <authorList>
            <person name="Goeker M."/>
        </authorList>
    </citation>
    <scope>NUCLEOTIDE SEQUENCE [LARGE SCALE GENOMIC DNA]</scope>
    <source>
        <strain evidence="11 12">DSM 25625</strain>
    </source>
</reference>
<keyword evidence="5 9" id="KW-0812">Transmembrane</keyword>
<sequence length="215" mass="22772">MSSVLAELPLYLQGLGATLYLLGATVLFALPLGILVAALRISPIGSLRAVAATYTELLRNTPLTLVFFFEAFVLPRLGVTLDFEVGAIVALTLYTTPFFAEAIRSGINSVPVGQAEAARAIGLTFTQSVTLVILPQALRSVVPPLINVIIALTKNTSVASGFFVFTLVSVGQRLANVHPADVALILLFVGVGYLIITVPLGQLADRLEKRVAVSR</sequence>
<dbReference type="Pfam" id="PF00528">
    <property type="entry name" value="BPD_transp_1"/>
    <property type="match status" value="1"/>
</dbReference>
<comment type="similarity">
    <text evidence="2">Belongs to the binding-protein-dependent transport system permease family. HisMQ subfamily.</text>
</comment>
<dbReference type="RefSeq" id="WP_100345078.1">
    <property type="nucleotide sequence ID" value="NZ_PGFB01000004.1"/>
</dbReference>